<reference evidence="2 3" key="1">
    <citation type="journal article" date="2019" name="Commun. Biol.">
        <title>The bagworm genome reveals a unique fibroin gene that provides high tensile strength.</title>
        <authorList>
            <person name="Kono N."/>
            <person name="Nakamura H."/>
            <person name="Ohtoshi R."/>
            <person name="Tomita M."/>
            <person name="Numata K."/>
            <person name="Arakawa K."/>
        </authorList>
    </citation>
    <scope>NUCLEOTIDE SEQUENCE [LARGE SCALE GENOMIC DNA]</scope>
</reference>
<dbReference type="Proteomes" id="UP000299102">
    <property type="component" value="Unassembled WGS sequence"/>
</dbReference>
<organism evidence="2 3">
    <name type="scientific">Eumeta variegata</name>
    <name type="common">Bagworm moth</name>
    <name type="synonym">Eumeta japonica</name>
    <dbReference type="NCBI Taxonomy" id="151549"/>
    <lineage>
        <taxon>Eukaryota</taxon>
        <taxon>Metazoa</taxon>
        <taxon>Ecdysozoa</taxon>
        <taxon>Arthropoda</taxon>
        <taxon>Hexapoda</taxon>
        <taxon>Insecta</taxon>
        <taxon>Pterygota</taxon>
        <taxon>Neoptera</taxon>
        <taxon>Endopterygota</taxon>
        <taxon>Lepidoptera</taxon>
        <taxon>Glossata</taxon>
        <taxon>Ditrysia</taxon>
        <taxon>Tineoidea</taxon>
        <taxon>Psychidae</taxon>
        <taxon>Oiketicinae</taxon>
        <taxon>Eumeta</taxon>
    </lineage>
</organism>
<feature type="region of interest" description="Disordered" evidence="1">
    <location>
        <begin position="1"/>
        <end position="22"/>
    </location>
</feature>
<protein>
    <submittedName>
        <fullName evidence="2">Uncharacterized protein</fullName>
    </submittedName>
</protein>
<sequence>MGGRCRDKRARTAEQKRDESPGRCLKENRAVSAYQYDSMFCNIFEGQTSMRPPENRWSSLPITFATLEASPPRCRPLGFELIPPRCQAITCAYASTGYFDNTSHRDVNSFGVFNRRDRVGDKTCPVRLRPDDVDNDVTTTKITRTAHETPTATVILSLFHFTRIRLETLAHRAPYKRTASRKDTAAAAAAAETRAPDAALVSDWPPPAAFDKRKPTPCACRGLRR</sequence>
<feature type="compositionally biased region" description="Basic and acidic residues" evidence="1">
    <location>
        <begin position="10"/>
        <end position="22"/>
    </location>
</feature>
<gene>
    <name evidence="2" type="ORF">EVAR_878_1</name>
</gene>
<evidence type="ECO:0000313" key="2">
    <source>
        <dbReference type="EMBL" id="GBP00272.1"/>
    </source>
</evidence>
<evidence type="ECO:0000256" key="1">
    <source>
        <dbReference type="SAM" id="MobiDB-lite"/>
    </source>
</evidence>
<evidence type="ECO:0000313" key="3">
    <source>
        <dbReference type="Proteomes" id="UP000299102"/>
    </source>
</evidence>
<keyword evidence="3" id="KW-1185">Reference proteome</keyword>
<dbReference type="EMBL" id="BGZK01000005">
    <property type="protein sequence ID" value="GBP00272.1"/>
    <property type="molecule type" value="Genomic_DNA"/>
</dbReference>
<name>A0A4C1SDU4_EUMVA</name>
<feature type="region of interest" description="Disordered" evidence="1">
    <location>
        <begin position="186"/>
        <end position="225"/>
    </location>
</feature>
<accession>A0A4C1SDU4</accession>
<dbReference type="AlphaFoldDB" id="A0A4C1SDU4"/>
<comment type="caution">
    <text evidence="2">The sequence shown here is derived from an EMBL/GenBank/DDBJ whole genome shotgun (WGS) entry which is preliminary data.</text>
</comment>
<proteinExistence type="predicted"/>
<feature type="compositionally biased region" description="Low complexity" evidence="1">
    <location>
        <begin position="186"/>
        <end position="199"/>
    </location>
</feature>